<accession>A0A1B6BXY5</accession>
<dbReference type="GO" id="GO:0005484">
    <property type="term" value="F:SNAP receptor activity"/>
    <property type="evidence" value="ECO:0007669"/>
    <property type="project" value="TreeGrafter"/>
</dbReference>
<comment type="similarity">
    <text evidence="1">Belongs to the SNAP-25 family.</text>
</comment>
<keyword evidence="3" id="KW-0653">Protein transport</keyword>
<name>A0A1B6BXY5_9HEMI</name>
<feature type="region of interest" description="Disordered" evidence="6">
    <location>
        <begin position="143"/>
        <end position="181"/>
    </location>
</feature>
<evidence type="ECO:0000256" key="3">
    <source>
        <dbReference type="ARBA" id="ARBA00022927"/>
    </source>
</evidence>
<reference evidence="8" key="1">
    <citation type="submission" date="2015-12" db="EMBL/GenBank/DDBJ databases">
        <title>De novo transcriptome assembly of four potential Pierce s Disease insect vectors from Arizona vineyards.</title>
        <authorList>
            <person name="Tassone E.E."/>
        </authorList>
    </citation>
    <scope>NUCLEOTIDE SEQUENCE</scope>
</reference>
<gene>
    <name evidence="8" type="ORF">g.17512</name>
</gene>
<protein>
    <recommendedName>
        <fullName evidence="7">t-SNARE coiled-coil homology domain-containing protein</fullName>
    </recommendedName>
</protein>
<dbReference type="GO" id="GO:0016082">
    <property type="term" value="P:synaptic vesicle priming"/>
    <property type="evidence" value="ECO:0007669"/>
    <property type="project" value="TreeGrafter"/>
</dbReference>
<dbReference type="EMBL" id="GEDC01031180">
    <property type="protein sequence ID" value="JAS06118.1"/>
    <property type="molecule type" value="Transcribed_RNA"/>
</dbReference>
<feature type="domain" description="T-SNARE coiled-coil homology" evidence="7">
    <location>
        <begin position="199"/>
        <end position="261"/>
    </location>
</feature>
<dbReference type="GO" id="GO:0031629">
    <property type="term" value="P:synaptic vesicle fusion to presynaptic active zone membrane"/>
    <property type="evidence" value="ECO:0007669"/>
    <property type="project" value="TreeGrafter"/>
</dbReference>
<proteinExistence type="inferred from homology"/>
<dbReference type="PANTHER" id="PTHR19305:SF9">
    <property type="entry name" value="SYNAPTOSOMAL-ASSOCIATED PROTEIN 29"/>
    <property type="match status" value="1"/>
</dbReference>
<dbReference type="GO" id="GO:0019905">
    <property type="term" value="F:syntaxin binding"/>
    <property type="evidence" value="ECO:0007669"/>
    <property type="project" value="TreeGrafter"/>
</dbReference>
<evidence type="ECO:0000256" key="1">
    <source>
        <dbReference type="ARBA" id="ARBA00009480"/>
    </source>
</evidence>
<dbReference type="GO" id="GO:0098793">
    <property type="term" value="C:presynapse"/>
    <property type="evidence" value="ECO:0007669"/>
    <property type="project" value="GOC"/>
</dbReference>
<dbReference type="SUPFAM" id="SSF58038">
    <property type="entry name" value="SNARE fusion complex"/>
    <property type="match status" value="2"/>
</dbReference>
<dbReference type="GO" id="GO:0005886">
    <property type="term" value="C:plasma membrane"/>
    <property type="evidence" value="ECO:0007669"/>
    <property type="project" value="TreeGrafter"/>
</dbReference>
<dbReference type="GO" id="GO:0031201">
    <property type="term" value="C:SNARE complex"/>
    <property type="evidence" value="ECO:0007669"/>
    <property type="project" value="TreeGrafter"/>
</dbReference>
<dbReference type="SMART" id="SM00397">
    <property type="entry name" value="t_SNARE"/>
    <property type="match status" value="2"/>
</dbReference>
<dbReference type="AlphaFoldDB" id="A0A1B6BXY5"/>
<evidence type="ECO:0000259" key="7">
    <source>
        <dbReference type="PROSITE" id="PS50192"/>
    </source>
</evidence>
<dbReference type="PANTHER" id="PTHR19305">
    <property type="entry name" value="SYNAPTOSOMAL ASSOCIATED PROTEIN"/>
    <property type="match status" value="1"/>
</dbReference>
<dbReference type="GO" id="GO:0015031">
    <property type="term" value="P:protein transport"/>
    <property type="evidence" value="ECO:0007669"/>
    <property type="project" value="UniProtKB-KW"/>
</dbReference>
<feature type="coiled-coil region" evidence="5">
    <location>
        <begin position="51"/>
        <end position="124"/>
    </location>
</feature>
<evidence type="ECO:0000256" key="5">
    <source>
        <dbReference type="SAM" id="Coils"/>
    </source>
</evidence>
<evidence type="ECO:0000256" key="4">
    <source>
        <dbReference type="ARBA" id="ARBA00023054"/>
    </source>
</evidence>
<keyword evidence="4 5" id="KW-0175">Coiled coil</keyword>
<dbReference type="PROSITE" id="PS50192">
    <property type="entry name" value="T_SNARE"/>
    <property type="match status" value="1"/>
</dbReference>
<evidence type="ECO:0000256" key="6">
    <source>
        <dbReference type="SAM" id="MobiDB-lite"/>
    </source>
</evidence>
<organism evidence="8">
    <name type="scientific">Clastoptera arizonana</name>
    <name type="common">Arizona spittle bug</name>
    <dbReference type="NCBI Taxonomy" id="38151"/>
    <lineage>
        <taxon>Eukaryota</taxon>
        <taxon>Metazoa</taxon>
        <taxon>Ecdysozoa</taxon>
        <taxon>Arthropoda</taxon>
        <taxon>Hexapoda</taxon>
        <taxon>Insecta</taxon>
        <taxon>Pterygota</taxon>
        <taxon>Neoptera</taxon>
        <taxon>Paraneoptera</taxon>
        <taxon>Hemiptera</taxon>
        <taxon>Auchenorrhyncha</taxon>
        <taxon>Cercopoidea</taxon>
        <taxon>Clastopteridae</taxon>
        <taxon>Clastoptera</taxon>
    </lineage>
</organism>
<dbReference type="CDD" id="cd15856">
    <property type="entry name" value="SNARE_SNAP29C"/>
    <property type="match status" value="1"/>
</dbReference>
<keyword evidence="2" id="KW-0813">Transport</keyword>
<dbReference type="InterPro" id="IPR000727">
    <property type="entry name" value="T_SNARE_dom"/>
</dbReference>
<dbReference type="CDD" id="cd15887">
    <property type="entry name" value="SNARE_SNAP29N"/>
    <property type="match status" value="1"/>
</dbReference>
<feature type="compositionally biased region" description="Low complexity" evidence="6">
    <location>
        <begin position="144"/>
        <end position="160"/>
    </location>
</feature>
<dbReference type="FunFam" id="1.20.5.110:FF:000041">
    <property type="entry name" value="Synaptosomal-associated protein 29"/>
    <property type="match status" value="1"/>
</dbReference>
<dbReference type="Gene3D" id="1.20.5.110">
    <property type="match status" value="2"/>
</dbReference>
<evidence type="ECO:0000313" key="8">
    <source>
        <dbReference type="EMBL" id="JAS06118.1"/>
    </source>
</evidence>
<evidence type="ECO:0000256" key="2">
    <source>
        <dbReference type="ARBA" id="ARBA00022448"/>
    </source>
</evidence>
<sequence>MSGKHYLSNSKNGFFSVEDDVDDDAFLKHPPIGNSNYNPKANISSSIENNLDDVENRTQSLLQVKREIEERTAQSSQRSLSLLRHSEEVGNATAEELLRQREQLERTEKRLDEINTTLRFSQRHIQGIKSVFGSLKNYLSGKNSEPISSGPSNLSSNSKSTILEESLPSPSANSDHPGLRIRGLDNAEASMSIDRQKPVDAQQVIDKNLDEMMGSIVRLKGLAHGLGDEIESQNDLVENILSKSERSDITIQRQTKDIKRLLK</sequence>